<reference evidence="3 4" key="1">
    <citation type="submission" date="2018-09" db="EMBL/GenBank/DDBJ databases">
        <title>YIM 75507 draft genome.</title>
        <authorList>
            <person name="Tang S."/>
            <person name="Feng Y."/>
        </authorList>
    </citation>
    <scope>NUCLEOTIDE SEQUENCE [LARGE SCALE GENOMIC DNA]</scope>
    <source>
        <strain evidence="3 4">YIM 75507</strain>
    </source>
</reference>
<comment type="caution">
    <text evidence="3">The sequence shown here is derived from an EMBL/GenBank/DDBJ whole genome shotgun (WGS) entry which is preliminary data.</text>
</comment>
<dbReference type="Proteomes" id="UP000265768">
    <property type="component" value="Unassembled WGS sequence"/>
</dbReference>
<feature type="compositionally biased region" description="Basic and acidic residues" evidence="2">
    <location>
        <begin position="1"/>
        <end position="10"/>
    </location>
</feature>
<dbReference type="RefSeq" id="WP_119931541.1">
    <property type="nucleotide sequence ID" value="NZ_QZEY01000027.1"/>
</dbReference>
<protein>
    <submittedName>
        <fullName evidence="3">Uncharacterized protein</fullName>
    </submittedName>
</protein>
<feature type="compositionally biased region" description="Pro residues" evidence="2">
    <location>
        <begin position="140"/>
        <end position="159"/>
    </location>
</feature>
<keyword evidence="4" id="KW-1185">Reference proteome</keyword>
<feature type="coiled-coil region" evidence="1">
    <location>
        <begin position="57"/>
        <end position="84"/>
    </location>
</feature>
<gene>
    <name evidence="3" type="ORF">D5H75_38355</name>
</gene>
<evidence type="ECO:0000313" key="3">
    <source>
        <dbReference type="EMBL" id="RJL21080.1"/>
    </source>
</evidence>
<dbReference type="EMBL" id="QZEY01000027">
    <property type="protein sequence ID" value="RJL21080.1"/>
    <property type="molecule type" value="Genomic_DNA"/>
</dbReference>
<evidence type="ECO:0000256" key="1">
    <source>
        <dbReference type="SAM" id="Coils"/>
    </source>
</evidence>
<feature type="region of interest" description="Disordered" evidence="2">
    <location>
        <begin position="88"/>
        <end position="159"/>
    </location>
</feature>
<sequence length="159" mass="17482">MPRTPQRDSEPAPAPDHPPLPDHARKTLLDTLYGQHTEYGSQARTHEYTGLQARAEIDRLQRLLANATHMAEEAERLARLAREKEAAFAADLERNGQPRPDPAPTPSLEDPKPGWPLSKAQPIERAAEKAVHEVTWFGSPPSPPPAPAPTRPLPQVPAT</sequence>
<feature type="region of interest" description="Disordered" evidence="2">
    <location>
        <begin position="1"/>
        <end position="24"/>
    </location>
</feature>
<dbReference type="AlphaFoldDB" id="A0A3A4A2Z4"/>
<evidence type="ECO:0000313" key="4">
    <source>
        <dbReference type="Proteomes" id="UP000265768"/>
    </source>
</evidence>
<name>A0A3A4A2Z4_9ACTN</name>
<accession>A0A3A4A2Z4</accession>
<evidence type="ECO:0000256" key="2">
    <source>
        <dbReference type="SAM" id="MobiDB-lite"/>
    </source>
</evidence>
<organism evidence="3 4">
    <name type="scientific">Bailinhaonella thermotolerans</name>
    <dbReference type="NCBI Taxonomy" id="1070861"/>
    <lineage>
        <taxon>Bacteria</taxon>
        <taxon>Bacillati</taxon>
        <taxon>Actinomycetota</taxon>
        <taxon>Actinomycetes</taxon>
        <taxon>Streptosporangiales</taxon>
        <taxon>Streptosporangiaceae</taxon>
        <taxon>Bailinhaonella</taxon>
    </lineage>
</organism>
<keyword evidence="1" id="KW-0175">Coiled coil</keyword>
<proteinExistence type="predicted"/>